<dbReference type="Pfam" id="PF05649">
    <property type="entry name" value="Peptidase_M13_N"/>
    <property type="match status" value="1"/>
</dbReference>
<protein>
    <submittedName>
        <fullName evidence="11">M13 family peptidase</fullName>
    </submittedName>
</protein>
<evidence type="ECO:0000259" key="9">
    <source>
        <dbReference type="Pfam" id="PF01431"/>
    </source>
</evidence>
<feature type="domain" description="Peptidase M13 N-terminal" evidence="10">
    <location>
        <begin position="51"/>
        <end position="425"/>
    </location>
</feature>
<evidence type="ECO:0000256" key="5">
    <source>
        <dbReference type="ARBA" id="ARBA00022801"/>
    </source>
</evidence>
<comment type="similarity">
    <text evidence="2">Belongs to the peptidase M13 family.</text>
</comment>
<keyword evidence="4" id="KW-0479">Metal-binding</keyword>
<evidence type="ECO:0000256" key="4">
    <source>
        <dbReference type="ARBA" id="ARBA00022723"/>
    </source>
</evidence>
<evidence type="ECO:0000256" key="1">
    <source>
        <dbReference type="ARBA" id="ARBA00001947"/>
    </source>
</evidence>
<dbReference type="SUPFAM" id="SSF55486">
    <property type="entry name" value="Metalloproteases ('zincins'), catalytic domain"/>
    <property type="match status" value="1"/>
</dbReference>
<dbReference type="Proteomes" id="UP000260351">
    <property type="component" value="Unassembled WGS sequence"/>
</dbReference>
<gene>
    <name evidence="11" type="ORF">DZC52_02105</name>
</gene>
<evidence type="ECO:0000313" key="12">
    <source>
        <dbReference type="Proteomes" id="UP000260351"/>
    </source>
</evidence>
<dbReference type="OrthoDB" id="9775677at2"/>
<evidence type="ECO:0000256" key="3">
    <source>
        <dbReference type="ARBA" id="ARBA00022670"/>
    </source>
</evidence>
<dbReference type="Gene3D" id="1.10.1380.10">
    <property type="entry name" value="Neutral endopeptidase , domain2"/>
    <property type="match status" value="1"/>
</dbReference>
<feature type="domain" description="Peptidase M13 C-terminal" evidence="9">
    <location>
        <begin position="477"/>
        <end position="682"/>
    </location>
</feature>
<dbReference type="Pfam" id="PF01431">
    <property type="entry name" value="Peptidase_M13"/>
    <property type="match status" value="1"/>
</dbReference>
<comment type="cofactor">
    <cofactor evidence="1">
        <name>Zn(2+)</name>
        <dbReference type="ChEBI" id="CHEBI:29105"/>
    </cofactor>
</comment>
<keyword evidence="7" id="KW-0482">Metalloprotease</keyword>
<accession>A0A3E1KC32</accession>
<dbReference type="GO" id="GO:0046872">
    <property type="term" value="F:metal ion binding"/>
    <property type="evidence" value="ECO:0007669"/>
    <property type="project" value="UniProtKB-KW"/>
</dbReference>
<feature type="chain" id="PRO_5017690898" evidence="8">
    <location>
        <begin position="24"/>
        <end position="685"/>
    </location>
</feature>
<keyword evidence="5" id="KW-0378">Hydrolase</keyword>
<dbReference type="GO" id="GO:0004222">
    <property type="term" value="F:metalloendopeptidase activity"/>
    <property type="evidence" value="ECO:0007669"/>
    <property type="project" value="InterPro"/>
</dbReference>
<keyword evidence="12" id="KW-1185">Reference proteome</keyword>
<dbReference type="InterPro" id="IPR024079">
    <property type="entry name" value="MetalloPept_cat_dom_sf"/>
</dbReference>
<dbReference type="EMBL" id="QUZK01000012">
    <property type="protein sequence ID" value="RFF32283.1"/>
    <property type="molecule type" value="Genomic_DNA"/>
</dbReference>
<evidence type="ECO:0000256" key="6">
    <source>
        <dbReference type="ARBA" id="ARBA00022833"/>
    </source>
</evidence>
<evidence type="ECO:0000313" key="11">
    <source>
        <dbReference type="EMBL" id="RFF32283.1"/>
    </source>
</evidence>
<evidence type="ECO:0000256" key="7">
    <source>
        <dbReference type="ARBA" id="ARBA00023049"/>
    </source>
</evidence>
<evidence type="ECO:0000259" key="10">
    <source>
        <dbReference type="Pfam" id="PF05649"/>
    </source>
</evidence>
<dbReference type="PROSITE" id="PS51885">
    <property type="entry name" value="NEPRILYSIN"/>
    <property type="match status" value="1"/>
</dbReference>
<sequence>MKRLHQCLTAAALLGLLGAQTHADDHAGASPEAKLGEWGIATSNISETVQPGDDFFTWVNAGWLESTEIPPGFSRWGAFNELRILSEERVDDIISDLGDNDPQPGSPSQQVGDLYASYMNTDRIEEKGLDPVRETLDELLAIDSHEAAARWMGRQGTGSIVAAFVTLDQGNPERYLTYLYQSGLGLPDRDYYTREDEPFPGHRQAYRDYIAATFERAGVDNASDRADAVLALEMKLAENHWTRVEARDRQANYNLMTPAELAENASGFPWQAFLAERGLEGIEEMVVATNTAIYANSELFAATPARDWASWHAFHWINNHAPLLSGEYADAHFALFDKRLNGVEEQRERAKRGINFVSSRLGELVGRVYVERHFPADYREQMMELVEYLRRAFAERLDTLAWMDEETRAEAHRKLEAFLPKIGYPEKWRDYSDVAIAADNLVGNSRRISEWAWNDQLAKLDEPVRSWEWGMTPQTVNAYYHPTRNEIVFPAAILQPPFFDPNADPAVNFGAIGGVIGHEMGHGFDDQGSRSDADGVLRNWWTDASREQFEQRTGKLVEQYNGFEPIEGMNINGELTLGENIGDLGGLSIAHHAYEMYLEDHSGGEAPVLDGYTGDQRFFMAWAQVWRNLWASEESLRNRLINDSHSPAEYRVNGIVRNLDAWYEAFDVGSDAELYLAPEDRVSIW</sequence>
<dbReference type="Gene3D" id="3.40.390.10">
    <property type="entry name" value="Collagenase (Catalytic Domain)"/>
    <property type="match status" value="1"/>
</dbReference>
<dbReference type="CDD" id="cd08662">
    <property type="entry name" value="M13"/>
    <property type="match status" value="1"/>
</dbReference>
<dbReference type="GO" id="GO:0005886">
    <property type="term" value="C:plasma membrane"/>
    <property type="evidence" value="ECO:0007669"/>
    <property type="project" value="TreeGrafter"/>
</dbReference>
<dbReference type="InterPro" id="IPR018497">
    <property type="entry name" value="Peptidase_M13_C"/>
</dbReference>
<proteinExistence type="inferred from homology"/>
<dbReference type="AlphaFoldDB" id="A0A3E1KC32"/>
<keyword evidence="6" id="KW-0862">Zinc</keyword>
<dbReference type="RefSeq" id="WP_116649465.1">
    <property type="nucleotide sequence ID" value="NZ_QUZK01000012.1"/>
</dbReference>
<dbReference type="InterPro" id="IPR008753">
    <property type="entry name" value="Peptidase_M13_N"/>
</dbReference>
<keyword evidence="3" id="KW-0645">Protease</keyword>
<dbReference type="InterPro" id="IPR000718">
    <property type="entry name" value="Peptidase_M13"/>
</dbReference>
<dbReference type="GO" id="GO:0016485">
    <property type="term" value="P:protein processing"/>
    <property type="evidence" value="ECO:0007669"/>
    <property type="project" value="TreeGrafter"/>
</dbReference>
<evidence type="ECO:0000256" key="2">
    <source>
        <dbReference type="ARBA" id="ARBA00007357"/>
    </source>
</evidence>
<feature type="signal peptide" evidence="8">
    <location>
        <begin position="1"/>
        <end position="23"/>
    </location>
</feature>
<dbReference type="PRINTS" id="PR00786">
    <property type="entry name" value="NEPRILYSIN"/>
</dbReference>
<dbReference type="PANTHER" id="PTHR11733">
    <property type="entry name" value="ZINC METALLOPROTEASE FAMILY M13 NEPRILYSIN-RELATED"/>
    <property type="match status" value="1"/>
</dbReference>
<evidence type="ECO:0000256" key="8">
    <source>
        <dbReference type="SAM" id="SignalP"/>
    </source>
</evidence>
<reference evidence="11 12" key="1">
    <citation type="submission" date="2018-08" db="EMBL/GenBank/DDBJ databases">
        <title>Wenzhouxiangella salilacus sp. nov., a novel bacterium isolated from a saline lake in Xinjiang Province, China.</title>
        <authorList>
            <person name="Han S."/>
        </authorList>
    </citation>
    <scope>NUCLEOTIDE SEQUENCE [LARGE SCALE GENOMIC DNA]</scope>
    <source>
        <strain evidence="11 12">XDB06</strain>
    </source>
</reference>
<keyword evidence="8" id="KW-0732">Signal</keyword>
<organism evidence="11 12">
    <name type="scientific">Wenzhouxiangella sediminis</name>
    <dbReference type="NCBI Taxonomy" id="1792836"/>
    <lineage>
        <taxon>Bacteria</taxon>
        <taxon>Pseudomonadati</taxon>
        <taxon>Pseudomonadota</taxon>
        <taxon>Gammaproteobacteria</taxon>
        <taxon>Chromatiales</taxon>
        <taxon>Wenzhouxiangellaceae</taxon>
        <taxon>Wenzhouxiangella</taxon>
    </lineage>
</organism>
<name>A0A3E1KC32_9GAMM</name>
<dbReference type="InterPro" id="IPR042089">
    <property type="entry name" value="Peptidase_M13_dom_2"/>
</dbReference>
<comment type="caution">
    <text evidence="11">The sequence shown here is derived from an EMBL/GenBank/DDBJ whole genome shotgun (WGS) entry which is preliminary data.</text>
</comment>
<dbReference type="PANTHER" id="PTHR11733:SF167">
    <property type="entry name" value="FI17812P1-RELATED"/>
    <property type="match status" value="1"/>
</dbReference>